<protein>
    <submittedName>
        <fullName evidence="1">Uncharacterized protein</fullName>
    </submittedName>
</protein>
<reference evidence="1" key="1">
    <citation type="submission" date="2014-11" db="EMBL/GenBank/DDBJ databases">
        <authorList>
            <person name="Amaro Gonzalez C."/>
        </authorList>
    </citation>
    <scope>NUCLEOTIDE SEQUENCE</scope>
</reference>
<dbReference type="AlphaFoldDB" id="A0A0E9T888"/>
<reference evidence="1" key="2">
    <citation type="journal article" date="2015" name="Fish Shellfish Immunol.">
        <title>Early steps in the European eel (Anguilla anguilla)-Vibrio vulnificus interaction in the gills: Role of the RtxA13 toxin.</title>
        <authorList>
            <person name="Callol A."/>
            <person name="Pajuelo D."/>
            <person name="Ebbesson L."/>
            <person name="Teles M."/>
            <person name="MacKenzie S."/>
            <person name="Amaro C."/>
        </authorList>
    </citation>
    <scope>NUCLEOTIDE SEQUENCE</scope>
</reference>
<accession>A0A0E9T888</accession>
<organism evidence="1">
    <name type="scientific">Anguilla anguilla</name>
    <name type="common">European freshwater eel</name>
    <name type="synonym">Muraena anguilla</name>
    <dbReference type="NCBI Taxonomy" id="7936"/>
    <lineage>
        <taxon>Eukaryota</taxon>
        <taxon>Metazoa</taxon>
        <taxon>Chordata</taxon>
        <taxon>Craniata</taxon>
        <taxon>Vertebrata</taxon>
        <taxon>Euteleostomi</taxon>
        <taxon>Actinopterygii</taxon>
        <taxon>Neopterygii</taxon>
        <taxon>Teleostei</taxon>
        <taxon>Anguilliformes</taxon>
        <taxon>Anguillidae</taxon>
        <taxon>Anguilla</taxon>
    </lineage>
</organism>
<dbReference type="EMBL" id="GBXM01058746">
    <property type="protein sequence ID" value="JAH49831.1"/>
    <property type="molecule type" value="Transcribed_RNA"/>
</dbReference>
<name>A0A0E9T888_ANGAN</name>
<evidence type="ECO:0000313" key="1">
    <source>
        <dbReference type="EMBL" id="JAH49831.1"/>
    </source>
</evidence>
<proteinExistence type="predicted"/>
<sequence>MCIITQIHYDDSRCQTHYVPIAQTLSNTGF</sequence>